<sequence length="92" mass="10952">MPKPPRRYHRQILMLSQPRCSAVIRPVLLFVFCCFLNRAHYVGTWNYHPNLIPHSHREFFACISIGLSKFHFYCMYATQVQPYDAFCSESCY</sequence>
<dbReference type="Proteomes" id="UP001175211">
    <property type="component" value="Unassembled WGS sequence"/>
</dbReference>
<dbReference type="RefSeq" id="XP_060334036.1">
    <property type="nucleotide sequence ID" value="XM_060472350.1"/>
</dbReference>
<evidence type="ECO:0000256" key="1">
    <source>
        <dbReference type="SAM" id="Phobius"/>
    </source>
</evidence>
<dbReference type="EMBL" id="JAUEPS010000009">
    <property type="protein sequence ID" value="KAK0462424.1"/>
    <property type="molecule type" value="Genomic_DNA"/>
</dbReference>
<protein>
    <submittedName>
        <fullName evidence="2">Uncharacterized protein</fullName>
    </submittedName>
</protein>
<proteinExistence type="predicted"/>
<comment type="caution">
    <text evidence="2">The sequence shown here is derived from an EMBL/GenBank/DDBJ whole genome shotgun (WGS) entry which is preliminary data.</text>
</comment>
<keyword evidence="1" id="KW-0472">Membrane</keyword>
<evidence type="ECO:0000313" key="2">
    <source>
        <dbReference type="EMBL" id="KAK0462424.1"/>
    </source>
</evidence>
<evidence type="ECO:0000313" key="3">
    <source>
        <dbReference type="Proteomes" id="UP001175211"/>
    </source>
</evidence>
<keyword evidence="1" id="KW-1133">Transmembrane helix</keyword>
<reference evidence="2" key="1">
    <citation type="submission" date="2023-06" db="EMBL/GenBank/DDBJ databases">
        <authorList>
            <consortium name="Lawrence Berkeley National Laboratory"/>
            <person name="Ahrendt S."/>
            <person name="Sahu N."/>
            <person name="Indic B."/>
            <person name="Wong-Bajracharya J."/>
            <person name="Merenyi Z."/>
            <person name="Ke H.-M."/>
            <person name="Monk M."/>
            <person name="Kocsube S."/>
            <person name="Drula E."/>
            <person name="Lipzen A."/>
            <person name="Balint B."/>
            <person name="Henrissat B."/>
            <person name="Andreopoulos B."/>
            <person name="Martin F.M."/>
            <person name="Harder C.B."/>
            <person name="Rigling D."/>
            <person name="Ford K.L."/>
            <person name="Foster G.D."/>
            <person name="Pangilinan J."/>
            <person name="Papanicolaou A."/>
            <person name="Barry K."/>
            <person name="LaButti K."/>
            <person name="Viragh M."/>
            <person name="Koriabine M."/>
            <person name="Yan M."/>
            <person name="Riley R."/>
            <person name="Champramary S."/>
            <person name="Plett K.L."/>
            <person name="Tsai I.J."/>
            <person name="Slot J."/>
            <person name="Sipos G."/>
            <person name="Plett J."/>
            <person name="Nagy L.G."/>
            <person name="Grigoriev I.V."/>
        </authorList>
    </citation>
    <scope>NUCLEOTIDE SEQUENCE</scope>
    <source>
        <strain evidence="2">CCBAS 213</strain>
    </source>
</reference>
<keyword evidence="1" id="KW-0812">Transmembrane</keyword>
<organism evidence="2 3">
    <name type="scientific">Armillaria tabescens</name>
    <name type="common">Ringless honey mushroom</name>
    <name type="synonym">Agaricus tabescens</name>
    <dbReference type="NCBI Taxonomy" id="1929756"/>
    <lineage>
        <taxon>Eukaryota</taxon>
        <taxon>Fungi</taxon>
        <taxon>Dikarya</taxon>
        <taxon>Basidiomycota</taxon>
        <taxon>Agaricomycotina</taxon>
        <taxon>Agaricomycetes</taxon>
        <taxon>Agaricomycetidae</taxon>
        <taxon>Agaricales</taxon>
        <taxon>Marasmiineae</taxon>
        <taxon>Physalacriaceae</taxon>
        <taxon>Desarmillaria</taxon>
    </lineage>
</organism>
<dbReference type="GeneID" id="85355898"/>
<feature type="transmembrane region" description="Helical" evidence="1">
    <location>
        <begin position="21"/>
        <end position="41"/>
    </location>
</feature>
<dbReference type="AlphaFoldDB" id="A0AA39NBC8"/>
<gene>
    <name evidence="2" type="ORF">EV420DRAFT_1524667</name>
</gene>
<keyword evidence="3" id="KW-1185">Reference proteome</keyword>
<accession>A0AA39NBC8</accession>
<name>A0AA39NBC8_ARMTA</name>